<accession>A0A0A0V638</accession>
<keyword evidence="7" id="KW-0732">Signal</keyword>
<dbReference type="GO" id="GO:0006508">
    <property type="term" value="P:proteolysis"/>
    <property type="evidence" value="ECO:0007669"/>
    <property type="project" value="UniProtKB-KW"/>
</dbReference>
<organism evidence="9">
    <name type="scientific">Scytodes thoracica</name>
    <name type="common">Spitting spider</name>
    <name type="synonym">Aranea thoracica</name>
    <dbReference type="NCBI Taxonomy" id="1112478"/>
    <lineage>
        <taxon>Eukaryota</taxon>
        <taxon>Metazoa</taxon>
        <taxon>Ecdysozoa</taxon>
        <taxon>Arthropoda</taxon>
        <taxon>Chelicerata</taxon>
        <taxon>Arachnida</taxon>
        <taxon>Araneae</taxon>
        <taxon>Araneomorphae</taxon>
        <taxon>Haplogynae</taxon>
        <taxon>Scytodoidea</taxon>
        <taxon>Scytodidae</taxon>
        <taxon>Scytodes</taxon>
    </lineage>
</organism>
<feature type="chain" id="PRO_5005108707" description="Metalloendopeptidase" evidence="7">
    <location>
        <begin position="28"/>
        <end position="279"/>
    </location>
</feature>
<evidence type="ECO:0000256" key="5">
    <source>
        <dbReference type="ARBA" id="ARBA00025529"/>
    </source>
</evidence>
<evidence type="ECO:0000259" key="8">
    <source>
        <dbReference type="PROSITE" id="PS51864"/>
    </source>
</evidence>
<reference evidence="9" key="2">
    <citation type="journal article" date="2014" name="J. Proteome Res.">
        <title>Spit and venom from scytodes spiders: a diverse and distinct cocktail.</title>
        <authorList>
            <person name="Zobel-Thropp P.A."/>
            <person name="Correa S.M."/>
            <person name="Garb J.E."/>
            <person name="Binford G.J."/>
        </authorList>
    </citation>
    <scope>NUCLEOTIDE SEQUENCE</scope>
    <source>
        <tissue evidence="9">Venom gland</tissue>
    </source>
</reference>
<comment type="subunit">
    <text evidence="2">Monomer.</text>
</comment>
<comment type="subcellular location">
    <subcellularLocation>
        <location evidence="1">Secreted</location>
    </subcellularLocation>
</comment>
<feature type="binding site" evidence="6">
    <location>
        <position position="180"/>
    </location>
    <ligand>
        <name>Zn(2+)</name>
        <dbReference type="ChEBI" id="CHEBI:29105"/>
        <note>catalytic</note>
    </ligand>
</feature>
<proteinExistence type="evidence at transcript level"/>
<feature type="active site" evidence="6">
    <location>
        <position position="171"/>
    </location>
</feature>
<evidence type="ECO:0000256" key="3">
    <source>
        <dbReference type="ARBA" id="ARBA00022525"/>
    </source>
</evidence>
<dbReference type="EC" id="3.4.24.-" evidence="7"/>
<keyword evidence="6 7" id="KW-0378">Hydrolase</keyword>
<dbReference type="SUPFAM" id="SSF55486">
    <property type="entry name" value="Metalloproteases ('zincins'), catalytic domain"/>
    <property type="match status" value="1"/>
</dbReference>
<dbReference type="AlphaFoldDB" id="A0A0A0V638"/>
<comment type="cofactor">
    <cofactor evidence="6 7">
        <name>Zn(2+)</name>
        <dbReference type="ChEBI" id="CHEBI:29105"/>
    </cofactor>
    <text evidence="6 7">Binds 1 zinc ion per subunit.</text>
</comment>
<keyword evidence="6 7" id="KW-0479">Metal-binding</keyword>
<dbReference type="GO" id="GO:0008270">
    <property type="term" value="F:zinc ion binding"/>
    <property type="evidence" value="ECO:0007669"/>
    <property type="project" value="UniProtKB-UniRule"/>
</dbReference>
<dbReference type="PROSITE" id="PS51864">
    <property type="entry name" value="ASTACIN"/>
    <property type="match status" value="1"/>
</dbReference>
<keyword evidence="6 7" id="KW-0645">Protease</keyword>
<feature type="binding site" evidence="6">
    <location>
        <position position="174"/>
    </location>
    <ligand>
        <name>Zn(2+)</name>
        <dbReference type="ChEBI" id="CHEBI:29105"/>
        <note>catalytic</note>
    </ligand>
</feature>
<dbReference type="InterPro" id="IPR006026">
    <property type="entry name" value="Peptidase_Metallo"/>
</dbReference>
<dbReference type="GO" id="GO:0005576">
    <property type="term" value="C:extracellular region"/>
    <property type="evidence" value="ECO:0007669"/>
    <property type="project" value="UniProtKB-SubCell"/>
</dbReference>
<dbReference type="InterPro" id="IPR001506">
    <property type="entry name" value="Peptidase_M12A"/>
</dbReference>
<dbReference type="GO" id="GO:0090729">
    <property type="term" value="F:toxin activity"/>
    <property type="evidence" value="ECO:0007669"/>
    <property type="project" value="UniProtKB-KW"/>
</dbReference>
<evidence type="ECO:0000313" key="9">
    <source>
        <dbReference type="EMBL" id="AIW62389.1"/>
    </source>
</evidence>
<dbReference type="PANTHER" id="PTHR10127:SF850">
    <property type="entry name" value="METALLOENDOPEPTIDASE"/>
    <property type="match status" value="1"/>
</dbReference>
<reference evidence="9" key="1">
    <citation type="submission" date="2013-11" db="EMBL/GenBank/DDBJ databases">
        <authorList>
            <person name="Thropp P.A."/>
            <person name="Correa S.M."/>
            <person name="Garb J.E."/>
            <person name="Binford G.J."/>
        </authorList>
    </citation>
    <scope>NUCLEOTIDE SEQUENCE</scope>
    <source>
        <tissue evidence="9">Venom gland</tissue>
    </source>
</reference>
<evidence type="ECO:0000256" key="2">
    <source>
        <dbReference type="ARBA" id="ARBA00011245"/>
    </source>
</evidence>
<evidence type="ECO:0000256" key="4">
    <source>
        <dbReference type="ARBA" id="ARBA00022656"/>
    </source>
</evidence>
<comment type="function">
    <text evidence="5">Zinc metalloprotease. Provoques deadhesion of endothelial cells from cell cultures, and also degradation of fibronectin, fibrinogen and gelatin in vitro. Its role in the venom is not fully understood but it might act as a spreading factor that facilitates diffusion of other venom toxins. Alternatively, it might be involved in the proteolytic processing of other venom toxins or it might play a role in extra-oral digestion of prey.</text>
</comment>
<keyword evidence="6 7" id="KW-0862">Zinc</keyword>
<evidence type="ECO:0000256" key="1">
    <source>
        <dbReference type="ARBA" id="ARBA00004613"/>
    </source>
</evidence>
<evidence type="ECO:0000256" key="7">
    <source>
        <dbReference type="RuleBase" id="RU361183"/>
    </source>
</evidence>
<feature type="signal peptide" evidence="7">
    <location>
        <begin position="1"/>
        <end position="27"/>
    </location>
</feature>
<keyword evidence="4" id="KW-0800">Toxin</keyword>
<comment type="caution">
    <text evidence="6">Lacks conserved residue(s) required for the propagation of feature annotation.</text>
</comment>
<dbReference type="EMBL" id="KF860370">
    <property type="protein sequence ID" value="AIW62389.1"/>
    <property type="molecule type" value="mRNA"/>
</dbReference>
<dbReference type="PANTHER" id="PTHR10127">
    <property type="entry name" value="DISCOIDIN, CUB, EGF, LAMININ , AND ZINC METALLOPROTEASE DOMAIN CONTAINING"/>
    <property type="match status" value="1"/>
</dbReference>
<dbReference type="Gene3D" id="3.40.390.10">
    <property type="entry name" value="Collagenase (Catalytic Domain)"/>
    <property type="match status" value="1"/>
</dbReference>
<feature type="binding site" evidence="6">
    <location>
        <position position="170"/>
    </location>
    <ligand>
        <name>Zn(2+)</name>
        <dbReference type="ChEBI" id="CHEBI:29105"/>
        <note>catalytic</note>
    </ligand>
</feature>
<protein>
    <recommendedName>
        <fullName evidence="7">Metalloendopeptidase</fullName>
        <ecNumber evidence="7">3.4.24.-</ecNumber>
    </recommendedName>
</protein>
<feature type="domain" description="Peptidase M12A" evidence="8">
    <location>
        <begin position="57"/>
        <end position="277"/>
    </location>
</feature>
<sequence>MEEKMIFFSSVIVFIALVVSFQGHAEAVRVDNPLAESDPDIYQGDMILDEEQKNYFRQLTKFEAFPERKWPEVLLRGGIRTGRYRVRYIIDESYSGEDRSIIRNAINDWNNRVGKCVEWQNIPGKISNKTTYVEIKSVKGCSLRIGKMEGSGAQVLSLVTNCLSRASILHEMMHAVGFIHEQNRYDRNDSIRVLWDNIPSGFKGEFEVPPNGQYDDYGPFDFYSVMMYAIYAFGKDKPAYEVLVPGIDLEQTGEGRLSDHSLTDLDVAGIIHLYGCTNV</sequence>
<dbReference type="SMART" id="SM00235">
    <property type="entry name" value="ZnMc"/>
    <property type="match status" value="1"/>
</dbReference>
<dbReference type="GO" id="GO:0004222">
    <property type="term" value="F:metalloendopeptidase activity"/>
    <property type="evidence" value="ECO:0007669"/>
    <property type="project" value="UniProtKB-UniRule"/>
</dbReference>
<keyword evidence="3" id="KW-0964">Secreted</keyword>
<dbReference type="Pfam" id="PF01400">
    <property type="entry name" value="Astacin"/>
    <property type="match status" value="1"/>
</dbReference>
<evidence type="ECO:0000256" key="6">
    <source>
        <dbReference type="PROSITE-ProRule" id="PRU01211"/>
    </source>
</evidence>
<dbReference type="PRINTS" id="PR00480">
    <property type="entry name" value="ASTACIN"/>
</dbReference>
<keyword evidence="6 7" id="KW-0482">Metalloprotease</keyword>
<name>A0A0A0V638_SCYTH</name>
<dbReference type="InterPro" id="IPR024079">
    <property type="entry name" value="MetalloPept_cat_dom_sf"/>
</dbReference>